<dbReference type="AlphaFoldDB" id="A0A4U8YZJ9"/>
<sequence length="60" mass="6455">MTIKTEYLYVDLGNNSALFNGAILGAVGVNLNQKTTANTVRAGLNYKLDWFLPPAALVAK</sequence>
<name>A0A4U8YZJ9_METTU</name>
<reference evidence="1 2" key="1">
    <citation type="submission" date="2019-03" db="EMBL/GenBank/DDBJ databases">
        <authorList>
            <person name="Kox A.R. M."/>
        </authorList>
    </citation>
    <scope>NUCLEOTIDE SEQUENCE [LARGE SCALE GENOMIC DNA]</scope>
    <source>
        <strain evidence="1">MTUNDRAET4 annotated genome</strain>
    </source>
</reference>
<dbReference type="KEGG" id="mtun:MTUNDRAET4_1738"/>
<proteinExistence type="predicted"/>
<evidence type="ECO:0000313" key="2">
    <source>
        <dbReference type="Proteomes" id="UP000294360"/>
    </source>
</evidence>
<dbReference type="Proteomes" id="UP000294360">
    <property type="component" value="Chromosome"/>
</dbReference>
<organism evidence="1 2">
    <name type="scientific">Methylocella tundrae</name>
    <dbReference type="NCBI Taxonomy" id="227605"/>
    <lineage>
        <taxon>Bacteria</taxon>
        <taxon>Pseudomonadati</taxon>
        <taxon>Pseudomonadota</taxon>
        <taxon>Alphaproteobacteria</taxon>
        <taxon>Hyphomicrobiales</taxon>
        <taxon>Beijerinckiaceae</taxon>
        <taxon>Methylocella</taxon>
    </lineage>
</organism>
<gene>
    <name evidence="1" type="ORF">MTUNDRAET4_1738</name>
</gene>
<evidence type="ECO:0000313" key="1">
    <source>
        <dbReference type="EMBL" id="VFU08631.1"/>
    </source>
</evidence>
<protein>
    <submittedName>
        <fullName evidence="1">Uncharacterized protein</fullName>
    </submittedName>
</protein>
<accession>A0A4U8YZJ9</accession>
<dbReference type="EMBL" id="LR536450">
    <property type="protein sequence ID" value="VFU08631.1"/>
    <property type="molecule type" value="Genomic_DNA"/>
</dbReference>